<comment type="caution">
    <text evidence="2">The sequence shown here is derived from an EMBL/GenBank/DDBJ whole genome shotgun (WGS) entry which is preliminary data.</text>
</comment>
<dbReference type="RefSeq" id="WP_118764491.1">
    <property type="nucleotide sequence ID" value="NZ_CABJCF010000001.1"/>
</dbReference>
<evidence type="ECO:0000313" key="2">
    <source>
        <dbReference type="EMBL" id="RGT58116.1"/>
    </source>
</evidence>
<feature type="transmembrane region" description="Helical" evidence="1">
    <location>
        <begin position="83"/>
        <end position="103"/>
    </location>
</feature>
<gene>
    <name evidence="2" type="ORF">DWX20_03485</name>
</gene>
<keyword evidence="1" id="KW-1133">Transmembrane helix</keyword>
<evidence type="ECO:0000313" key="3">
    <source>
        <dbReference type="Proteomes" id="UP000284731"/>
    </source>
</evidence>
<protein>
    <submittedName>
        <fullName evidence="2">Folate family ECF transporter S component</fullName>
    </submittedName>
</protein>
<reference evidence="2 3" key="1">
    <citation type="submission" date="2018-08" db="EMBL/GenBank/DDBJ databases">
        <title>A genome reference for cultivated species of the human gut microbiota.</title>
        <authorList>
            <person name="Zou Y."/>
            <person name="Xue W."/>
            <person name="Luo G."/>
        </authorList>
    </citation>
    <scope>NUCLEOTIDE SEQUENCE [LARGE SCALE GENOMIC DNA]</scope>
    <source>
        <strain evidence="2 3">AF18-46</strain>
    </source>
</reference>
<dbReference type="AlphaFoldDB" id="A0A412PIW3"/>
<dbReference type="Proteomes" id="UP000284731">
    <property type="component" value="Unassembled WGS sequence"/>
</dbReference>
<dbReference type="Pfam" id="PF12822">
    <property type="entry name" value="ECF_trnsprt"/>
    <property type="match status" value="1"/>
</dbReference>
<organism evidence="2 3">
    <name type="scientific">Solobacterium moorei</name>
    <dbReference type="NCBI Taxonomy" id="102148"/>
    <lineage>
        <taxon>Bacteria</taxon>
        <taxon>Bacillati</taxon>
        <taxon>Bacillota</taxon>
        <taxon>Erysipelotrichia</taxon>
        <taxon>Erysipelotrichales</taxon>
        <taxon>Erysipelotrichaceae</taxon>
        <taxon>Solobacterium</taxon>
    </lineage>
</organism>
<accession>A0A412PIW3</accession>
<sequence>MFNKEYWNSSASKLKSVKYLALMGVFIALKIVASKLYFPVSENLKVGFGFVLLAIESSILGPVAGALSAIITDNLGFFLGGGGVYFAGYTLTPVLACLVWSCFLYKQKITVVKIIIAKLINSLFVNVLVGSLWSSMLYGKGYIFYFTKSLIKNSVLFPIEVILLVIVFNALVPVLKRSKLIDSSNTFPIPWL</sequence>
<dbReference type="GO" id="GO:0022857">
    <property type="term" value="F:transmembrane transporter activity"/>
    <property type="evidence" value="ECO:0007669"/>
    <property type="project" value="InterPro"/>
</dbReference>
<dbReference type="NCBIfam" id="TIGR04518">
    <property type="entry name" value="ECF_S_folT_fam"/>
    <property type="match status" value="1"/>
</dbReference>
<name>A0A412PIW3_9FIRM</name>
<proteinExistence type="predicted"/>
<feature type="transmembrane region" description="Helical" evidence="1">
    <location>
        <begin position="155"/>
        <end position="175"/>
    </location>
</feature>
<feature type="transmembrane region" description="Helical" evidence="1">
    <location>
        <begin position="50"/>
        <end position="71"/>
    </location>
</feature>
<feature type="transmembrane region" description="Helical" evidence="1">
    <location>
        <begin position="20"/>
        <end position="38"/>
    </location>
</feature>
<dbReference type="EMBL" id="QRWX01000001">
    <property type="protein sequence ID" value="RGT58116.1"/>
    <property type="molecule type" value="Genomic_DNA"/>
</dbReference>
<dbReference type="InterPro" id="IPR030949">
    <property type="entry name" value="ECF_S_folate_fam"/>
</dbReference>
<dbReference type="Gene3D" id="1.10.1760.20">
    <property type="match status" value="1"/>
</dbReference>
<keyword evidence="1" id="KW-0812">Transmembrane</keyword>
<dbReference type="InterPro" id="IPR024529">
    <property type="entry name" value="ECF_trnsprt_substrate-spec"/>
</dbReference>
<feature type="transmembrane region" description="Helical" evidence="1">
    <location>
        <begin position="115"/>
        <end position="135"/>
    </location>
</feature>
<evidence type="ECO:0000256" key="1">
    <source>
        <dbReference type="SAM" id="Phobius"/>
    </source>
</evidence>
<keyword evidence="1" id="KW-0472">Membrane</keyword>